<keyword evidence="2" id="KW-0238">DNA-binding</keyword>
<dbReference type="PRINTS" id="PR00038">
    <property type="entry name" value="HTHLUXR"/>
</dbReference>
<name>A0ABV4U9I8_9BACT</name>
<feature type="modified residue" description="4-aspartylphosphate" evidence="3">
    <location>
        <position position="73"/>
    </location>
</feature>
<evidence type="ECO:0000259" key="5">
    <source>
        <dbReference type="PROSITE" id="PS50110"/>
    </source>
</evidence>
<keyword evidence="7" id="KW-1185">Reference proteome</keyword>
<evidence type="ECO:0000313" key="7">
    <source>
        <dbReference type="Proteomes" id="UP001575105"/>
    </source>
</evidence>
<dbReference type="CDD" id="cd06170">
    <property type="entry name" value="LuxR_C_like"/>
    <property type="match status" value="1"/>
</dbReference>
<dbReference type="EMBL" id="JBGUBD010000017">
    <property type="protein sequence ID" value="MFA9480216.1"/>
    <property type="molecule type" value="Genomic_DNA"/>
</dbReference>
<feature type="domain" description="HTH luxR-type" evidence="4">
    <location>
        <begin position="164"/>
        <end position="229"/>
    </location>
</feature>
<proteinExistence type="predicted"/>
<dbReference type="InterPro" id="IPR001789">
    <property type="entry name" value="Sig_transdc_resp-reg_receiver"/>
</dbReference>
<evidence type="ECO:0000259" key="4">
    <source>
        <dbReference type="PROSITE" id="PS50043"/>
    </source>
</evidence>
<dbReference type="PANTHER" id="PTHR43214:SF43">
    <property type="entry name" value="TWO-COMPONENT RESPONSE REGULATOR"/>
    <property type="match status" value="1"/>
</dbReference>
<dbReference type="InterPro" id="IPR011006">
    <property type="entry name" value="CheY-like_superfamily"/>
</dbReference>
<dbReference type="Gene3D" id="3.40.50.2300">
    <property type="match status" value="1"/>
</dbReference>
<dbReference type="InterPro" id="IPR016032">
    <property type="entry name" value="Sig_transdc_resp-reg_C-effctor"/>
</dbReference>
<dbReference type="PROSITE" id="PS50110">
    <property type="entry name" value="RESPONSE_REGULATORY"/>
    <property type="match status" value="1"/>
</dbReference>
<dbReference type="Proteomes" id="UP001575105">
    <property type="component" value="Unassembled WGS sequence"/>
</dbReference>
<dbReference type="PROSITE" id="PS50043">
    <property type="entry name" value="HTH_LUXR_2"/>
    <property type="match status" value="1"/>
</dbReference>
<dbReference type="CDD" id="cd17535">
    <property type="entry name" value="REC_NarL-like"/>
    <property type="match status" value="1"/>
</dbReference>
<dbReference type="RefSeq" id="WP_425347140.1">
    <property type="nucleotide sequence ID" value="NZ_JBGUBD010000017.1"/>
</dbReference>
<dbReference type="Pfam" id="PF00196">
    <property type="entry name" value="GerE"/>
    <property type="match status" value="1"/>
</dbReference>
<comment type="caution">
    <text evidence="6">The sequence shown here is derived from an EMBL/GenBank/DDBJ whole genome shotgun (WGS) entry which is preliminary data.</text>
</comment>
<feature type="domain" description="Response regulatory" evidence="5">
    <location>
        <begin position="22"/>
        <end position="138"/>
    </location>
</feature>
<accession>A0ABV4U9I8</accession>
<keyword evidence="1 3" id="KW-0597">Phosphoprotein</keyword>
<dbReference type="Pfam" id="PF00072">
    <property type="entry name" value="Response_reg"/>
    <property type="match status" value="1"/>
</dbReference>
<dbReference type="InterPro" id="IPR058245">
    <property type="entry name" value="NreC/VraR/RcsB-like_REC"/>
</dbReference>
<protein>
    <submittedName>
        <fullName evidence="6">Response regulator</fullName>
    </submittedName>
</protein>
<evidence type="ECO:0000256" key="2">
    <source>
        <dbReference type="ARBA" id="ARBA00023125"/>
    </source>
</evidence>
<dbReference type="InterPro" id="IPR000792">
    <property type="entry name" value="Tscrpt_reg_LuxR_C"/>
</dbReference>
<dbReference type="PANTHER" id="PTHR43214">
    <property type="entry name" value="TWO-COMPONENT RESPONSE REGULATOR"/>
    <property type="match status" value="1"/>
</dbReference>
<dbReference type="SUPFAM" id="SSF52172">
    <property type="entry name" value="CheY-like"/>
    <property type="match status" value="1"/>
</dbReference>
<evidence type="ECO:0000256" key="1">
    <source>
        <dbReference type="ARBA" id="ARBA00022553"/>
    </source>
</evidence>
<gene>
    <name evidence="6" type="ORF">ACERK3_18235</name>
</gene>
<dbReference type="SMART" id="SM00448">
    <property type="entry name" value="REC"/>
    <property type="match status" value="1"/>
</dbReference>
<dbReference type="SUPFAM" id="SSF46894">
    <property type="entry name" value="C-terminal effector domain of the bipartite response regulators"/>
    <property type="match status" value="1"/>
</dbReference>
<dbReference type="InterPro" id="IPR039420">
    <property type="entry name" value="WalR-like"/>
</dbReference>
<evidence type="ECO:0000256" key="3">
    <source>
        <dbReference type="PROSITE-ProRule" id="PRU00169"/>
    </source>
</evidence>
<dbReference type="PROSITE" id="PS00622">
    <property type="entry name" value="HTH_LUXR_1"/>
    <property type="match status" value="1"/>
</dbReference>
<dbReference type="SMART" id="SM00421">
    <property type="entry name" value="HTH_LUXR"/>
    <property type="match status" value="1"/>
</dbReference>
<sequence>MTTDTPSTTGSSFLNRDAGNATILIVDDHPIVRHGLAQLIDDTTGLEVCEKASNAADALDAIRKHQPDVAVIDISLGGGNGLELIKQVKAEGSQTKMLVSSMHDELLYAERALRAGAMGYINKSEGTDRIIEAIRQILTGRIYLSGPITERVLQRMMRNDGRAGDSPIDTLSDRELEVFEMIGQGKTTKQIAKSLHLSPKTIETHREHIKTKLNLENNNELVRHAVQWVLENG</sequence>
<evidence type="ECO:0000313" key="6">
    <source>
        <dbReference type="EMBL" id="MFA9480216.1"/>
    </source>
</evidence>
<organism evidence="6 7">
    <name type="scientific">Natronomicrosphaera hydrolytica</name>
    <dbReference type="NCBI Taxonomy" id="3242702"/>
    <lineage>
        <taxon>Bacteria</taxon>
        <taxon>Pseudomonadati</taxon>
        <taxon>Planctomycetota</taxon>
        <taxon>Phycisphaerae</taxon>
        <taxon>Phycisphaerales</taxon>
        <taxon>Phycisphaeraceae</taxon>
        <taxon>Natronomicrosphaera</taxon>
    </lineage>
</organism>
<reference evidence="6 7" key="1">
    <citation type="submission" date="2024-08" db="EMBL/GenBank/DDBJ databases">
        <title>Whole-genome sequencing of halo(alkali)philic microorganisms from hypersaline lakes.</title>
        <authorList>
            <person name="Sorokin D.Y."/>
            <person name="Merkel A.Y."/>
            <person name="Messina E."/>
            <person name="Yakimov M."/>
        </authorList>
    </citation>
    <scope>NUCLEOTIDE SEQUENCE [LARGE SCALE GENOMIC DNA]</scope>
    <source>
        <strain evidence="6 7">AB-hyl4</strain>
    </source>
</reference>